<sequence>MDTLRKDSFDEHFEWLPGARYENAWSPGGWTVPVHATLFGGRYSSELGVYAKTTALDCEKTVLAEHLSRAGYTTRGFSANANIADAFQFTRGFDEFHHSWRGRRRDPDIVDWAEFISETRGEGPTRFLKAVRRCFDDDVDTVESLKFGVRMKSRDLGIASIAGSDDGASEVLDLVESTDFGDEEFLFVNLMEAHGPYNAPEGYRTVDVSANPSFEETVGDGPEADPADVRQAYEDCVRYLSDVYRDIFAALREEFDVVVTLSDHGEMFGEDGVWGHNHGLYPVLTHVPLTVWDGGDATETREETVGLLDVYRTVLSAAGVDDDEARGRDLRADRGSRSYLAERHGLRAERISHLRNQGCDEATVERYNAPLNGAVVEDGSYGCETLDGFRTWDGGDEAAIRAAIDDIVDSLVVRDVDLGEDQDLPSDVEERLSELGYV</sequence>
<dbReference type="OrthoDB" id="102174at2157"/>
<dbReference type="InterPro" id="IPR052701">
    <property type="entry name" value="GAG_Ulvan_Degrading_Sulfatases"/>
</dbReference>
<evidence type="ECO:0000259" key="1">
    <source>
        <dbReference type="Pfam" id="PF00884"/>
    </source>
</evidence>
<dbReference type="Pfam" id="PF00884">
    <property type="entry name" value="Sulfatase"/>
    <property type="match status" value="1"/>
</dbReference>
<dbReference type="AlphaFoldDB" id="A0A7D5PD05"/>
<dbReference type="Proteomes" id="UP000509346">
    <property type="component" value="Chromosome"/>
</dbReference>
<keyword evidence="2" id="KW-0378">Hydrolase</keyword>
<feature type="domain" description="Sulfatase N-terminal" evidence="1">
    <location>
        <begin position="18"/>
        <end position="320"/>
    </location>
</feature>
<dbReference type="SUPFAM" id="SSF53649">
    <property type="entry name" value="Alkaline phosphatase-like"/>
    <property type="match status" value="1"/>
</dbReference>
<dbReference type="InterPro" id="IPR000917">
    <property type="entry name" value="Sulfatase_N"/>
</dbReference>
<dbReference type="PANTHER" id="PTHR43751:SF3">
    <property type="entry name" value="SULFATASE N-TERMINAL DOMAIN-CONTAINING PROTEIN"/>
    <property type="match status" value="1"/>
</dbReference>
<dbReference type="Gene3D" id="3.40.720.10">
    <property type="entry name" value="Alkaline Phosphatase, subunit A"/>
    <property type="match status" value="1"/>
</dbReference>
<evidence type="ECO:0000313" key="2">
    <source>
        <dbReference type="EMBL" id="QLH83865.1"/>
    </source>
</evidence>
<keyword evidence="2" id="KW-0808">Transferase</keyword>
<name>A0A7D5PD05_9EURY</name>
<dbReference type="PANTHER" id="PTHR43751">
    <property type="entry name" value="SULFATASE"/>
    <property type="match status" value="1"/>
</dbReference>
<accession>A0A7D5PD05</accession>
<protein>
    <submittedName>
        <fullName evidence="2">Sulfatase-like hydrolase/transferase</fullName>
    </submittedName>
</protein>
<dbReference type="RefSeq" id="WP_179918920.1">
    <property type="nucleotide sequence ID" value="NZ_CP058909.1"/>
</dbReference>
<keyword evidence="3" id="KW-1185">Reference proteome</keyword>
<dbReference type="InterPro" id="IPR017850">
    <property type="entry name" value="Alkaline_phosphatase_core_sf"/>
</dbReference>
<dbReference type="GO" id="GO:0016787">
    <property type="term" value="F:hydrolase activity"/>
    <property type="evidence" value="ECO:0007669"/>
    <property type="project" value="UniProtKB-KW"/>
</dbReference>
<dbReference type="EMBL" id="CP058909">
    <property type="protein sequence ID" value="QLH83865.1"/>
    <property type="molecule type" value="Genomic_DNA"/>
</dbReference>
<dbReference type="GO" id="GO:0016740">
    <property type="term" value="F:transferase activity"/>
    <property type="evidence" value="ECO:0007669"/>
    <property type="project" value="UniProtKB-KW"/>
</dbReference>
<dbReference type="GeneID" id="56085026"/>
<gene>
    <name evidence="2" type="ORF">HZS54_20515</name>
</gene>
<organism evidence="2 3">
    <name type="scientific">Halosimplex pelagicum</name>
    <dbReference type="NCBI Taxonomy" id="869886"/>
    <lineage>
        <taxon>Archaea</taxon>
        <taxon>Methanobacteriati</taxon>
        <taxon>Methanobacteriota</taxon>
        <taxon>Stenosarchaea group</taxon>
        <taxon>Halobacteria</taxon>
        <taxon>Halobacteriales</taxon>
        <taxon>Haloarculaceae</taxon>
        <taxon>Halosimplex</taxon>
    </lineage>
</organism>
<evidence type="ECO:0000313" key="3">
    <source>
        <dbReference type="Proteomes" id="UP000509346"/>
    </source>
</evidence>
<dbReference type="KEGG" id="hpel:HZS54_20515"/>
<reference evidence="2 3" key="1">
    <citation type="submission" date="2020-07" db="EMBL/GenBank/DDBJ databases">
        <title>Halosimplex litoreum sp. nov. and Halosimplex rubrum sp. nov., isolated from different salt environments.</title>
        <authorList>
            <person name="Cui H."/>
        </authorList>
    </citation>
    <scope>NUCLEOTIDE SEQUENCE [LARGE SCALE GENOMIC DNA]</scope>
    <source>
        <strain evidence="2 3">R2</strain>
    </source>
</reference>
<proteinExistence type="predicted"/>